<keyword evidence="3" id="KW-1185">Reference proteome</keyword>
<feature type="compositionally biased region" description="Pro residues" evidence="1">
    <location>
        <begin position="1"/>
        <end position="15"/>
    </location>
</feature>
<feature type="region of interest" description="Disordered" evidence="1">
    <location>
        <begin position="1"/>
        <end position="38"/>
    </location>
</feature>
<sequence length="200" mass="21955">MPSHPPVPPPPPPPLGGSHISGAARGIQQPTPPPVSLEGPTGAFLLELLIYNGAPFKDHWALWVRSHGHPDVGVTIHATGDVKNGFQLEIKRSHDLRHTTIKPAKRIPLQWIDGKYCNESAMFNHGKRKLDTVPVCALEASLHKIRPPGGSLNTVDNQDVRGKKVTQRNCQTWIVESTDQLVIDRIIAPSIVAYLRAIEQ</sequence>
<evidence type="ECO:0000313" key="3">
    <source>
        <dbReference type="Proteomes" id="UP001251528"/>
    </source>
</evidence>
<dbReference type="AlphaFoldDB" id="A0AAJ0CJH9"/>
<dbReference type="Pfam" id="PF20174">
    <property type="entry name" value="DUF6540"/>
    <property type="match status" value="1"/>
</dbReference>
<comment type="caution">
    <text evidence="2">The sequence shown here is derived from an EMBL/GenBank/DDBJ whole genome shotgun (WGS) entry which is preliminary data.</text>
</comment>
<name>A0AAJ0CJH9_9HYPO</name>
<gene>
    <name evidence="2" type="ORF">QQS21_009311</name>
</gene>
<dbReference type="EMBL" id="JASWJB010000234">
    <property type="protein sequence ID" value="KAK2592983.1"/>
    <property type="molecule type" value="Genomic_DNA"/>
</dbReference>
<reference evidence="2" key="1">
    <citation type="submission" date="2023-06" db="EMBL/GenBank/DDBJ databases">
        <title>Conoideocrella luteorostrata (Hypocreales: Clavicipitaceae), a potential biocontrol fungus for elongate hemlock scale in United States Christmas tree production areas.</title>
        <authorList>
            <person name="Barrett H."/>
            <person name="Lovett B."/>
            <person name="Macias A.M."/>
            <person name="Stajich J.E."/>
            <person name="Kasson M.T."/>
        </authorList>
    </citation>
    <scope>NUCLEOTIDE SEQUENCE</scope>
    <source>
        <strain evidence="2">ARSEF 14590</strain>
    </source>
</reference>
<dbReference type="InterPro" id="IPR046670">
    <property type="entry name" value="DUF6540"/>
</dbReference>
<protein>
    <submittedName>
        <fullName evidence="2">Uncharacterized protein</fullName>
    </submittedName>
</protein>
<proteinExistence type="predicted"/>
<evidence type="ECO:0000256" key="1">
    <source>
        <dbReference type="SAM" id="MobiDB-lite"/>
    </source>
</evidence>
<accession>A0AAJ0CJH9</accession>
<dbReference type="Proteomes" id="UP001251528">
    <property type="component" value="Unassembled WGS sequence"/>
</dbReference>
<organism evidence="2 3">
    <name type="scientific">Conoideocrella luteorostrata</name>
    <dbReference type="NCBI Taxonomy" id="1105319"/>
    <lineage>
        <taxon>Eukaryota</taxon>
        <taxon>Fungi</taxon>
        <taxon>Dikarya</taxon>
        <taxon>Ascomycota</taxon>
        <taxon>Pezizomycotina</taxon>
        <taxon>Sordariomycetes</taxon>
        <taxon>Hypocreomycetidae</taxon>
        <taxon>Hypocreales</taxon>
        <taxon>Clavicipitaceae</taxon>
        <taxon>Conoideocrella</taxon>
    </lineage>
</organism>
<evidence type="ECO:0000313" key="2">
    <source>
        <dbReference type="EMBL" id="KAK2592983.1"/>
    </source>
</evidence>